<feature type="transmembrane region" description="Helical" evidence="8">
    <location>
        <begin position="873"/>
        <end position="895"/>
    </location>
</feature>
<feature type="transmembrane region" description="Helical" evidence="8">
    <location>
        <begin position="820"/>
        <end position="847"/>
    </location>
</feature>
<feature type="transmembrane region" description="Helical" evidence="8">
    <location>
        <begin position="338"/>
        <end position="362"/>
    </location>
</feature>
<keyword evidence="3 8" id="KW-0812">Transmembrane</keyword>
<evidence type="ECO:0000256" key="6">
    <source>
        <dbReference type="ARBA" id="ARBA00038076"/>
    </source>
</evidence>
<evidence type="ECO:0000256" key="7">
    <source>
        <dbReference type="SAM" id="MobiDB-lite"/>
    </source>
</evidence>
<feature type="domain" description="ABC3 transporter permease C-terminal" evidence="9">
    <location>
        <begin position="289"/>
        <end position="405"/>
    </location>
</feature>
<feature type="transmembrane region" description="Helical" evidence="8">
    <location>
        <begin position="382"/>
        <end position="403"/>
    </location>
</feature>
<reference evidence="10" key="1">
    <citation type="journal article" date="2021" name="PeerJ">
        <title>Extensive microbial diversity within the chicken gut microbiome revealed by metagenomics and culture.</title>
        <authorList>
            <person name="Gilroy R."/>
            <person name="Ravi A."/>
            <person name="Getino M."/>
            <person name="Pursley I."/>
            <person name="Horton D.L."/>
            <person name="Alikhan N.F."/>
            <person name="Baker D."/>
            <person name="Gharbi K."/>
            <person name="Hall N."/>
            <person name="Watson M."/>
            <person name="Adriaenssens E.M."/>
            <person name="Foster-Nyarko E."/>
            <person name="Jarju S."/>
            <person name="Secka A."/>
            <person name="Antonio M."/>
            <person name="Oren A."/>
            <person name="Chaudhuri R.R."/>
            <person name="La Ragione R."/>
            <person name="Hildebrand F."/>
            <person name="Pallen M.J."/>
        </authorList>
    </citation>
    <scope>NUCLEOTIDE SEQUENCE</scope>
    <source>
        <strain evidence="10">CHK196-7946</strain>
    </source>
</reference>
<evidence type="ECO:0000256" key="3">
    <source>
        <dbReference type="ARBA" id="ARBA00022692"/>
    </source>
</evidence>
<evidence type="ECO:0000256" key="5">
    <source>
        <dbReference type="ARBA" id="ARBA00023136"/>
    </source>
</evidence>
<dbReference type="GO" id="GO:0005886">
    <property type="term" value="C:plasma membrane"/>
    <property type="evidence" value="ECO:0007669"/>
    <property type="project" value="UniProtKB-SubCell"/>
</dbReference>
<evidence type="ECO:0000256" key="4">
    <source>
        <dbReference type="ARBA" id="ARBA00022989"/>
    </source>
</evidence>
<dbReference type="EMBL" id="DWVY01000025">
    <property type="protein sequence ID" value="HJC74329.1"/>
    <property type="molecule type" value="Genomic_DNA"/>
</dbReference>
<evidence type="ECO:0000313" key="10">
    <source>
        <dbReference type="EMBL" id="HJC74329.1"/>
    </source>
</evidence>
<keyword evidence="2" id="KW-1003">Cell membrane</keyword>
<evidence type="ECO:0000256" key="2">
    <source>
        <dbReference type="ARBA" id="ARBA00022475"/>
    </source>
</evidence>
<evidence type="ECO:0000256" key="1">
    <source>
        <dbReference type="ARBA" id="ARBA00004651"/>
    </source>
</evidence>
<gene>
    <name evidence="10" type="ORF">H9697_05205</name>
</gene>
<proteinExistence type="inferred from homology"/>
<dbReference type="InterPro" id="IPR003838">
    <property type="entry name" value="ABC3_permease_C"/>
</dbReference>
<reference evidence="10" key="2">
    <citation type="submission" date="2021-04" db="EMBL/GenBank/DDBJ databases">
        <authorList>
            <person name="Gilroy R."/>
        </authorList>
    </citation>
    <scope>NUCLEOTIDE SEQUENCE</scope>
    <source>
        <strain evidence="10">CHK196-7946</strain>
    </source>
</reference>
<evidence type="ECO:0000259" key="9">
    <source>
        <dbReference type="Pfam" id="PF02687"/>
    </source>
</evidence>
<evidence type="ECO:0000256" key="8">
    <source>
        <dbReference type="SAM" id="Phobius"/>
    </source>
</evidence>
<dbReference type="Pfam" id="PF02687">
    <property type="entry name" value="FtsX"/>
    <property type="match status" value="2"/>
</dbReference>
<sequence>MRRRGYTPNDTRDAIRLLSHRYAGSARGRNRILLATVILCIVALTMVFGITRGKIRAEEMNTIRTAGTAASGIVEDGNTSQYAALKSAGYIRQAGRCVTVGPAESEETVEPAESEKTAGSAESEETVCSIRWADADAWEKLLRPAYTEIHGNYPEQKQEIMLSGRALNALGITDPEVGMEISLRVVYNLFQSSEETFVLSGWFTDHGGEAVPGYVSEKKLSDWGIRPDKEADLLFRQADRLDWQETETRLYEDLHMSDPDQKITVSDTAAHQAVSGMMGGYGMAALGTVIVLCGIFFLCHNVLQISMAGDIRQLGLLNTIGATQKQLSKIYYSQIRRILIPGTAAGAALSAVLLAGIIPAVLSREYLEKTGGAEGLHIFHPAILLLSILFTDGIVLAASAGVIRKTVMMSCRESVGYTDASARNNYRNRREKDPVFLKKKRSPAGEMCYLARRNIAGHRKRFILTVLSLFLGLETFLWAVVITSGSDYAHVIEQRPDFLIAGQFSAYARGEGYGEEYKTRDAGQDPMLTEGNSIQLLYDNDYDEFSPISANVRDELMDLDGVKPEESYIMEGAYLYTVISRKGIQPLEKNFSHEDADDNEMIEAWAPDVVQILNKEEIGSLKKYVDEKDLAVDMDSLENGTGVLILHDHALSPAQEKQAQESVGEPIYFKTMLSKEDRIRWNRMTAKEQTEQEEKGGFPMKQSEEFTLCGYLDNRADGFPDIRQTWHGAEGSLYILISEKGFSNIPTEKKTLYMELSADPEKEPAVSAAVQRIISEENQKRSQMTGTSFDEEGNGEAGIFCISKSDLMSEAAAYIRGNRMILGSISAVLLLAGFTNYFNIMVTGFLARKRELDIMESIGMTQRQKRKLIADEGAYYCLFTAGLLLTVGLAALLPVRYYMEQKLSYFVFSWPVPEMLLLIGGLIVINRVTAWLIFRLDRIFLTTYNIRTDRY</sequence>
<dbReference type="PANTHER" id="PTHR30572:SF4">
    <property type="entry name" value="ABC TRANSPORTER PERMEASE YTRF"/>
    <property type="match status" value="1"/>
</dbReference>
<keyword evidence="5 8" id="KW-0472">Membrane</keyword>
<keyword evidence="4 8" id="KW-1133">Transmembrane helix</keyword>
<dbReference type="AlphaFoldDB" id="A0A9D2Q9L4"/>
<dbReference type="PANTHER" id="PTHR30572">
    <property type="entry name" value="MEMBRANE COMPONENT OF TRANSPORTER-RELATED"/>
    <property type="match status" value="1"/>
</dbReference>
<feature type="transmembrane region" description="Helical" evidence="8">
    <location>
        <begin position="915"/>
        <end position="934"/>
    </location>
</feature>
<name>A0A9D2Q9L4_9FIRM</name>
<dbReference type="GO" id="GO:0022857">
    <property type="term" value="F:transmembrane transporter activity"/>
    <property type="evidence" value="ECO:0007669"/>
    <property type="project" value="TreeGrafter"/>
</dbReference>
<feature type="transmembrane region" description="Helical" evidence="8">
    <location>
        <begin position="32"/>
        <end position="51"/>
    </location>
</feature>
<dbReference type="Proteomes" id="UP000823902">
    <property type="component" value="Unassembled WGS sequence"/>
</dbReference>
<comment type="subcellular location">
    <subcellularLocation>
        <location evidence="1">Cell membrane</location>
        <topology evidence="1">Multi-pass membrane protein</topology>
    </subcellularLocation>
</comment>
<comment type="caution">
    <text evidence="10">The sequence shown here is derived from an EMBL/GenBank/DDBJ whole genome shotgun (WGS) entry which is preliminary data.</text>
</comment>
<feature type="transmembrane region" description="Helical" evidence="8">
    <location>
        <begin position="281"/>
        <end position="303"/>
    </location>
</feature>
<organism evidence="10 11">
    <name type="scientific">Candidatus Mediterraneibacter faecavium</name>
    <dbReference type="NCBI Taxonomy" id="2838668"/>
    <lineage>
        <taxon>Bacteria</taxon>
        <taxon>Bacillati</taxon>
        <taxon>Bacillota</taxon>
        <taxon>Clostridia</taxon>
        <taxon>Lachnospirales</taxon>
        <taxon>Lachnospiraceae</taxon>
        <taxon>Mediterraneibacter</taxon>
    </lineage>
</organism>
<dbReference type="InterPro" id="IPR050250">
    <property type="entry name" value="Macrolide_Exporter_MacB"/>
</dbReference>
<feature type="transmembrane region" description="Helical" evidence="8">
    <location>
        <begin position="462"/>
        <end position="481"/>
    </location>
</feature>
<accession>A0A9D2Q9L4</accession>
<feature type="region of interest" description="Disordered" evidence="7">
    <location>
        <begin position="102"/>
        <end position="123"/>
    </location>
</feature>
<evidence type="ECO:0000313" key="11">
    <source>
        <dbReference type="Proteomes" id="UP000823902"/>
    </source>
</evidence>
<protein>
    <submittedName>
        <fullName evidence="10">ABC transporter permease</fullName>
    </submittedName>
</protein>
<comment type="similarity">
    <text evidence="6">Belongs to the ABC-4 integral membrane protein family.</text>
</comment>
<feature type="domain" description="ABC3 transporter permease C-terminal" evidence="9">
    <location>
        <begin position="824"/>
        <end position="930"/>
    </location>
</feature>